<dbReference type="InterPro" id="IPR029061">
    <property type="entry name" value="THDP-binding"/>
</dbReference>
<accession>A0A160TMV8</accession>
<name>A0A160TMV8_9ZZZZ</name>
<sequence>MLAISEQREQVFPHRIGNNATMTKPAIPGPDAIALSLHIPEPTARPGDVADFSHLRLDAAGVMSRPDISADEAEMRELPYGLVRVLDDNGEALGPWNPQLAPEVLRKGLRAMVQTRLFEDRLFRAHRQGKTSFFMKSTGEEAIGVAQSLALAPDDMCFPTYRVQGWLIARGYPIVDMINQIYSNARDPLKGRQLPILYSARDYGFYSLSGNVGSRFGHAVGWAMASAYKGGHRIALGYIGEGTTAEGDFHEALTFAAVYRAPVVLAVTNNQWAISSFSGIAGAESTTFAAKAIGYGLPGLRVDGNDFLAVWAATLWAAERARTNRGATLIEFVTYRASGHSTSDDPTKYRPADEAAHWPLGDPIERLKQHLILIGEWSEERHAQMEAELSEILRDAQREAEAVGTLGKSKPDVAEMFEGVFKQPDWRVIEQRGELGIPS</sequence>
<dbReference type="SUPFAM" id="SSF52518">
    <property type="entry name" value="Thiamin diphosphate-binding fold (THDP-binding)"/>
    <property type="match status" value="1"/>
</dbReference>
<evidence type="ECO:0000259" key="3">
    <source>
        <dbReference type="Pfam" id="PF12573"/>
    </source>
</evidence>
<dbReference type="GO" id="GO:0003863">
    <property type="term" value="F:branched-chain 2-oxo acid dehydrogenase activity"/>
    <property type="evidence" value="ECO:0007669"/>
    <property type="project" value="UniProtKB-EC"/>
</dbReference>
<keyword evidence="1 4" id="KW-0560">Oxidoreductase</keyword>
<dbReference type="AlphaFoldDB" id="A0A160TMV8"/>
<dbReference type="Pfam" id="PF12573">
    <property type="entry name" value="OxoDH_E1alpha_N"/>
    <property type="match status" value="1"/>
</dbReference>
<dbReference type="PANTHER" id="PTHR43380">
    <property type="entry name" value="2-OXOISOVALERATE DEHYDROGENASE SUBUNIT ALPHA, MITOCHONDRIAL"/>
    <property type="match status" value="1"/>
</dbReference>
<protein>
    <submittedName>
        <fullName evidence="4">Branched-chain alpha-keto acid dehydrogenase, E1 component, alpha subunit</fullName>
        <ecNumber evidence="4">1.2.4.4</ecNumber>
    </submittedName>
</protein>
<dbReference type="InterPro" id="IPR022593">
    <property type="entry name" value="Oxoisoval_DH_suAlpha_N_dom"/>
</dbReference>
<dbReference type="EMBL" id="CZQE01000324">
    <property type="protein sequence ID" value="CUS45991.1"/>
    <property type="molecule type" value="Genomic_DNA"/>
</dbReference>
<dbReference type="Gene3D" id="3.40.50.970">
    <property type="match status" value="1"/>
</dbReference>
<dbReference type="Pfam" id="PF00676">
    <property type="entry name" value="E1_dh"/>
    <property type="match status" value="1"/>
</dbReference>
<dbReference type="CDD" id="cd02000">
    <property type="entry name" value="TPP_E1_PDC_ADC_BCADC"/>
    <property type="match status" value="1"/>
</dbReference>
<dbReference type="PANTHER" id="PTHR43380:SF1">
    <property type="entry name" value="2-OXOISOVALERATE DEHYDROGENASE SUBUNIT ALPHA, MITOCHONDRIAL"/>
    <property type="match status" value="1"/>
</dbReference>
<evidence type="ECO:0000313" key="4">
    <source>
        <dbReference type="EMBL" id="CUS45991.1"/>
    </source>
</evidence>
<dbReference type="GO" id="GO:0009083">
    <property type="term" value="P:branched-chain amino acid catabolic process"/>
    <property type="evidence" value="ECO:0007669"/>
    <property type="project" value="TreeGrafter"/>
</dbReference>
<feature type="domain" description="2-oxoisovalerate dehydrogenase E1 alpha subunit N-terminal" evidence="3">
    <location>
        <begin position="34"/>
        <end position="71"/>
    </location>
</feature>
<feature type="domain" description="Dehydrogenase E1 component" evidence="2">
    <location>
        <begin position="110"/>
        <end position="404"/>
    </location>
</feature>
<proteinExistence type="predicted"/>
<evidence type="ECO:0000259" key="2">
    <source>
        <dbReference type="Pfam" id="PF00676"/>
    </source>
</evidence>
<evidence type="ECO:0000256" key="1">
    <source>
        <dbReference type="ARBA" id="ARBA00023002"/>
    </source>
</evidence>
<reference evidence="4" key="1">
    <citation type="submission" date="2015-10" db="EMBL/GenBank/DDBJ databases">
        <authorList>
            <person name="Gilbert D.G."/>
        </authorList>
    </citation>
    <scope>NUCLEOTIDE SEQUENCE</scope>
</reference>
<dbReference type="InterPro" id="IPR050771">
    <property type="entry name" value="Alpha-ketoacid_DH_E1_comp"/>
</dbReference>
<dbReference type="InterPro" id="IPR001017">
    <property type="entry name" value="DH_E1"/>
</dbReference>
<organism evidence="4">
    <name type="scientific">hydrothermal vent metagenome</name>
    <dbReference type="NCBI Taxonomy" id="652676"/>
    <lineage>
        <taxon>unclassified sequences</taxon>
        <taxon>metagenomes</taxon>
        <taxon>ecological metagenomes</taxon>
    </lineage>
</organism>
<gene>
    <name evidence="4" type="ORF">MGWOODY_Smn1022</name>
</gene>
<dbReference type="EC" id="1.2.4.4" evidence="4"/>